<feature type="transmembrane region" description="Helical" evidence="1">
    <location>
        <begin position="262"/>
        <end position="283"/>
    </location>
</feature>
<evidence type="ECO:0000313" key="2">
    <source>
        <dbReference type="EMBL" id="CAL8136576.1"/>
    </source>
</evidence>
<gene>
    <name evidence="2" type="ORF">ODALV1_LOCUS26509</name>
</gene>
<feature type="transmembrane region" description="Helical" evidence="1">
    <location>
        <begin position="18"/>
        <end position="42"/>
    </location>
</feature>
<comment type="caution">
    <text evidence="2">The sequence shown here is derived from an EMBL/GenBank/DDBJ whole genome shotgun (WGS) entry which is preliminary data.</text>
</comment>
<feature type="transmembrane region" description="Helical" evidence="1">
    <location>
        <begin position="228"/>
        <end position="250"/>
    </location>
</feature>
<keyword evidence="3" id="KW-1185">Reference proteome</keyword>
<feature type="transmembrane region" description="Helical" evidence="1">
    <location>
        <begin position="49"/>
        <end position="71"/>
    </location>
</feature>
<accession>A0ABP1RV71</accession>
<keyword evidence="1" id="KW-1133">Transmembrane helix</keyword>
<name>A0ABP1RV71_9HEXA</name>
<organism evidence="2 3">
    <name type="scientific">Orchesella dallaii</name>
    <dbReference type="NCBI Taxonomy" id="48710"/>
    <lineage>
        <taxon>Eukaryota</taxon>
        <taxon>Metazoa</taxon>
        <taxon>Ecdysozoa</taxon>
        <taxon>Arthropoda</taxon>
        <taxon>Hexapoda</taxon>
        <taxon>Collembola</taxon>
        <taxon>Entomobryomorpha</taxon>
        <taxon>Entomobryoidea</taxon>
        <taxon>Orchesellidae</taxon>
        <taxon>Orchesellinae</taxon>
        <taxon>Orchesella</taxon>
    </lineage>
</organism>
<protein>
    <submittedName>
        <fullName evidence="2">Uncharacterized protein</fullName>
    </submittedName>
</protein>
<reference evidence="2 3" key="1">
    <citation type="submission" date="2024-08" db="EMBL/GenBank/DDBJ databases">
        <authorList>
            <person name="Cucini C."/>
            <person name="Frati F."/>
        </authorList>
    </citation>
    <scope>NUCLEOTIDE SEQUENCE [LARGE SCALE GENOMIC DNA]</scope>
</reference>
<feature type="transmembrane region" description="Helical" evidence="1">
    <location>
        <begin position="96"/>
        <end position="115"/>
    </location>
</feature>
<keyword evidence="1" id="KW-0812">Transmembrane</keyword>
<keyword evidence="1" id="KW-0472">Membrane</keyword>
<evidence type="ECO:0000313" key="3">
    <source>
        <dbReference type="Proteomes" id="UP001642540"/>
    </source>
</evidence>
<feature type="transmembrane region" description="Helical" evidence="1">
    <location>
        <begin position="150"/>
        <end position="175"/>
    </location>
</feature>
<dbReference type="Proteomes" id="UP001642540">
    <property type="component" value="Unassembled WGS sequence"/>
</dbReference>
<proteinExistence type="predicted"/>
<feature type="transmembrane region" description="Helical" evidence="1">
    <location>
        <begin position="187"/>
        <end position="208"/>
    </location>
</feature>
<sequence length="305" mass="34988">MATLKEILQLHHQFIFQYLLRLITILIQLGCGIWITTLTAFYNEKPVHFWVYIIFGIYLIFTLWVLTRILWPTHKVYLEMQSRSAGMENNLLNLNNFYICTCSITFCSYFALLVYNSDVLASKTSLNCPYAVLLTTFLGWRWFWPETPFFLVPCAMFIPWIDLGCGFTITIWAAFYNGSKTTTEMWIGYGILGAQCVYAGCLLFYYFIGIWSAFQNRISLKTISIHPVVLASATGTTVCFLVVAFYHVVLLGHESVDKIGPIFLPHLLFLFEQQLVLIIYSLIPKSPNEINEENENGNAVTPVPV</sequence>
<feature type="transmembrane region" description="Helical" evidence="1">
    <location>
        <begin position="127"/>
        <end position="144"/>
    </location>
</feature>
<evidence type="ECO:0000256" key="1">
    <source>
        <dbReference type="SAM" id="Phobius"/>
    </source>
</evidence>
<dbReference type="EMBL" id="CAXLJM020000111">
    <property type="protein sequence ID" value="CAL8136576.1"/>
    <property type="molecule type" value="Genomic_DNA"/>
</dbReference>